<dbReference type="PANTHER" id="PTHR38041">
    <property type="entry name" value="CHORISMATE MUTASE"/>
    <property type="match status" value="1"/>
</dbReference>
<dbReference type="InterPro" id="IPR036263">
    <property type="entry name" value="Chorismate_II_sf"/>
</dbReference>
<gene>
    <name evidence="3" type="ORF">CPAV1605_1372</name>
</gene>
<sequence>MVDIIFIIIYMEKINVLRSEIDLIDQKIIDLLNKRFTICKEVGIIKKENEINVLDKNRENNILDELNKNSIYSISPIYQEIFKISKNQQL</sequence>
<evidence type="ECO:0000313" key="3">
    <source>
        <dbReference type="EMBL" id="VVU95620.1"/>
    </source>
</evidence>
<dbReference type="SUPFAM" id="SSF48600">
    <property type="entry name" value="Chorismate mutase II"/>
    <property type="match status" value="1"/>
</dbReference>
<dbReference type="GO" id="GO:0009697">
    <property type="term" value="P:salicylic acid biosynthetic process"/>
    <property type="evidence" value="ECO:0007669"/>
    <property type="project" value="TreeGrafter"/>
</dbReference>
<name>A0A5E8CMJ2_9ZZZZ</name>
<accession>A0A5E8CMJ2</accession>
<dbReference type="InterPro" id="IPR002701">
    <property type="entry name" value="CM_II_prokaryot"/>
</dbReference>
<dbReference type="PROSITE" id="PS51168">
    <property type="entry name" value="CHORISMATE_MUT_2"/>
    <property type="match status" value="1"/>
</dbReference>
<dbReference type="GO" id="GO:0046417">
    <property type="term" value="P:chorismate metabolic process"/>
    <property type="evidence" value="ECO:0007669"/>
    <property type="project" value="InterPro"/>
</dbReference>
<feature type="domain" description="Chorismate mutase" evidence="2">
    <location>
        <begin position="8"/>
        <end position="90"/>
    </location>
</feature>
<dbReference type="PANTHER" id="PTHR38041:SF1">
    <property type="entry name" value="CHORISMATE MUTASE"/>
    <property type="match status" value="1"/>
</dbReference>
<dbReference type="GO" id="GO:0004106">
    <property type="term" value="F:chorismate mutase activity"/>
    <property type="evidence" value="ECO:0007669"/>
    <property type="project" value="InterPro"/>
</dbReference>
<protein>
    <submittedName>
        <fullName evidence="3">Chorismate mutase type II</fullName>
    </submittedName>
</protein>
<dbReference type="Gene3D" id="1.20.59.10">
    <property type="entry name" value="Chorismate mutase"/>
    <property type="match status" value="1"/>
</dbReference>
<dbReference type="AlphaFoldDB" id="A0A5E8CMJ2"/>
<evidence type="ECO:0000259" key="2">
    <source>
        <dbReference type="PROSITE" id="PS51168"/>
    </source>
</evidence>
<reference evidence="3" key="1">
    <citation type="submission" date="2019-09" db="EMBL/GenBank/DDBJ databases">
        <authorList>
            <person name="Needham M D."/>
        </authorList>
    </citation>
    <scope>NUCLEOTIDE SEQUENCE</scope>
</reference>
<dbReference type="Pfam" id="PF01817">
    <property type="entry name" value="CM_2"/>
    <property type="match status" value="1"/>
</dbReference>
<dbReference type="EMBL" id="CABVLZ010000007">
    <property type="protein sequence ID" value="VVU95620.1"/>
    <property type="molecule type" value="Genomic_DNA"/>
</dbReference>
<proteinExistence type="predicted"/>
<dbReference type="InterPro" id="IPR036979">
    <property type="entry name" value="CM_dom_sf"/>
</dbReference>
<dbReference type="SMART" id="SM00830">
    <property type="entry name" value="CM_2"/>
    <property type="match status" value="1"/>
</dbReference>
<dbReference type="InterPro" id="IPR051331">
    <property type="entry name" value="Chorismate_mutase-related"/>
</dbReference>
<evidence type="ECO:0000256" key="1">
    <source>
        <dbReference type="ARBA" id="ARBA00023235"/>
    </source>
</evidence>
<organism evidence="3">
    <name type="scientific">seawater metagenome</name>
    <dbReference type="NCBI Taxonomy" id="1561972"/>
    <lineage>
        <taxon>unclassified sequences</taxon>
        <taxon>metagenomes</taxon>
        <taxon>ecological metagenomes</taxon>
    </lineage>
</organism>
<keyword evidence="1" id="KW-0413">Isomerase</keyword>